<dbReference type="InParanoid" id="A0A163K7Y2"/>
<gene>
    <name evidence="2" type="primary">ABSGL_11867.1 scaffold 12357</name>
</gene>
<dbReference type="STRING" id="4829.A0A163K7Y2"/>
<evidence type="ECO:0000313" key="3">
    <source>
        <dbReference type="Proteomes" id="UP000078561"/>
    </source>
</evidence>
<feature type="compositionally biased region" description="Polar residues" evidence="1">
    <location>
        <begin position="196"/>
        <end position="212"/>
    </location>
</feature>
<dbReference type="InterPro" id="IPR034586">
    <property type="entry name" value="Bfa1/Byr4"/>
</dbReference>
<name>A0A163K7Y2_ABSGL</name>
<feature type="compositionally biased region" description="Acidic residues" evidence="1">
    <location>
        <begin position="225"/>
        <end position="236"/>
    </location>
</feature>
<dbReference type="PANTHER" id="PTHR35140:SF1">
    <property type="entry name" value="MITOTIC CHECK POINT PROTEIN BFA1"/>
    <property type="match status" value="1"/>
</dbReference>
<dbReference type="PANTHER" id="PTHR35140">
    <property type="entry name" value="MITOTIC CHECK POINT PROTEIN BFA1"/>
    <property type="match status" value="1"/>
</dbReference>
<dbReference type="Proteomes" id="UP000078561">
    <property type="component" value="Unassembled WGS sequence"/>
</dbReference>
<dbReference type="AlphaFoldDB" id="A0A163K7Y2"/>
<dbReference type="GO" id="GO:1990334">
    <property type="term" value="C:Bfa1-Bub2 complex"/>
    <property type="evidence" value="ECO:0007669"/>
    <property type="project" value="InterPro"/>
</dbReference>
<feature type="region of interest" description="Disordered" evidence="1">
    <location>
        <begin position="72"/>
        <end position="105"/>
    </location>
</feature>
<feature type="compositionally biased region" description="Acidic residues" evidence="1">
    <location>
        <begin position="179"/>
        <end position="189"/>
    </location>
</feature>
<organism evidence="2">
    <name type="scientific">Absidia glauca</name>
    <name type="common">Pin mould</name>
    <dbReference type="NCBI Taxonomy" id="4829"/>
    <lineage>
        <taxon>Eukaryota</taxon>
        <taxon>Fungi</taxon>
        <taxon>Fungi incertae sedis</taxon>
        <taxon>Mucoromycota</taxon>
        <taxon>Mucoromycotina</taxon>
        <taxon>Mucoromycetes</taxon>
        <taxon>Mucorales</taxon>
        <taxon>Cunninghamellaceae</taxon>
        <taxon>Absidia</taxon>
    </lineage>
</organism>
<evidence type="ECO:0000256" key="1">
    <source>
        <dbReference type="SAM" id="MobiDB-lite"/>
    </source>
</evidence>
<accession>A0A163K7Y2</accession>
<dbReference type="GO" id="GO:0044732">
    <property type="term" value="C:mitotic spindle pole body"/>
    <property type="evidence" value="ECO:0007669"/>
    <property type="project" value="TreeGrafter"/>
</dbReference>
<feature type="region of interest" description="Disordered" evidence="1">
    <location>
        <begin position="178"/>
        <end position="260"/>
    </location>
</feature>
<dbReference type="OrthoDB" id="19159at2759"/>
<feature type="region of interest" description="Disordered" evidence="1">
    <location>
        <begin position="287"/>
        <end position="362"/>
    </location>
</feature>
<evidence type="ECO:0000313" key="2">
    <source>
        <dbReference type="EMBL" id="SAM05991.1"/>
    </source>
</evidence>
<proteinExistence type="predicted"/>
<sequence length="564" mass="64185">MLSNDEEAWDDLDIKDNSFMYHTSRGIYSYYPDKDLSRACQSVSHPSFFDDDDTISTITSLHSDRFSVDDHDYSLSDNDDAPGDDLTPYPTMKQQRHQRHPASSYSRLNSTTADFTDLLKGYEGPGTLTRLERGGNRVHVDRGDWSQDLDLSATPLKLASMDLKRNSANQQYKKTMDDPFADFEDDTDDTSFFTGRSETSSFQKQVRFNSSLQPPPTTTTSNWKEEDDDEGFDDLDIPDRLSLKPYQPTTAPKSSPCAMPPALQKRLEQHIEKDDDDFLDGLDIRDAFKATPQPPPVKKGESKLPRLKQPRQPALLPSPSTSSRRKPGFENRLDRLTAPTYASRQRGRSEPSTTKPLPRQLKRIGTPAFIRTSDGSSLMARPRTSNHINYGNGSELDHLDDLAVWKRPSMARPSLKPPMSLEINDMRYDEREKRWHGNEQVTRTFDGTKRRRPGLIKNMMRATKSSSAAMVVGDMVFDQQKMTWNTCNGEADYSLAHIDDLIPSATPPPPAVVNDALPLEMQRQMMDQELEHHAFFEHWPMRDECAMTRSPLGHPVPQNTYILY</sequence>
<dbReference type="GO" id="GO:0005096">
    <property type="term" value="F:GTPase activator activity"/>
    <property type="evidence" value="ECO:0007669"/>
    <property type="project" value="InterPro"/>
</dbReference>
<dbReference type="EMBL" id="LT554489">
    <property type="protein sequence ID" value="SAM05991.1"/>
    <property type="molecule type" value="Genomic_DNA"/>
</dbReference>
<reference evidence="2" key="1">
    <citation type="submission" date="2016-04" db="EMBL/GenBank/DDBJ databases">
        <authorList>
            <person name="Evans L.H."/>
            <person name="Alamgir A."/>
            <person name="Owens N."/>
            <person name="Weber N.D."/>
            <person name="Virtaneva K."/>
            <person name="Barbian K."/>
            <person name="Babar A."/>
            <person name="Rosenke K."/>
        </authorList>
    </citation>
    <scope>NUCLEOTIDE SEQUENCE [LARGE SCALE GENOMIC DNA]</scope>
    <source>
        <strain evidence="2">CBS 101.48</strain>
    </source>
</reference>
<protein>
    <submittedName>
        <fullName evidence="2">Uncharacterized protein</fullName>
    </submittedName>
</protein>
<keyword evidence="3" id="KW-1185">Reference proteome</keyword>
<dbReference type="GO" id="GO:0001100">
    <property type="term" value="P:negative regulation of exit from mitosis"/>
    <property type="evidence" value="ECO:0007669"/>
    <property type="project" value="InterPro"/>
</dbReference>